<evidence type="ECO:0000256" key="3">
    <source>
        <dbReference type="ARBA" id="ARBA00022989"/>
    </source>
</evidence>
<name>A0A919NBE6_9ACTN</name>
<sequence>MKPVRTAARAMLASIFVISGVRVLIKPGEDRVEAARRVTDRITPLLEKTDPRLPTDPATLVRLKAGADVLAGLALASGRLTRPAAAVLAAGLVPTTLAGHPFWAAPADRRADQQIHFLKNLGLLGGLLLAAVDTEGEPGLRYRTTHAVDRGQRTLSHAVDRSQRSVSHAVDRSRRDVRRAVRTARREARIAAFSAAAARRLP</sequence>
<dbReference type="AlphaFoldDB" id="A0A919NBE6"/>
<organism evidence="5 6">
    <name type="scientific">Actinoplanes siamensis</name>
    <dbReference type="NCBI Taxonomy" id="1223317"/>
    <lineage>
        <taxon>Bacteria</taxon>
        <taxon>Bacillati</taxon>
        <taxon>Actinomycetota</taxon>
        <taxon>Actinomycetes</taxon>
        <taxon>Micromonosporales</taxon>
        <taxon>Micromonosporaceae</taxon>
        <taxon>Actinoplanes</taxon>
    </lineage>
</organism>
<evidence type="ECO:0000313" key="5">
    <source>
        <dbReference type="EMBL" id="GIF07679.1"/>
    </source>
</evidence>
<evidence type="ECO:0000256" key="2">
    <source>
        <dbReference type="ARBA" id="ARBA00022692"/>
    </source>
</evidence>
<accession>A0A919NBE6</accession>
<keyword evidence="6" id="KW-1185">Reference proteome</keyword>
<evidence type="ECO:0000256" key="1">
    <source>
        <dbReference type="ARBA" id="ARBA00004141"/>
    </source>
</evidence>
<keyword evidence="3" id="KW-1133">Transmembrane helix</keyword>
<gene>
    <name evidence="5" type="ORF">Asi03nite_52170</name>
</gene>
<dbReference type="RefSeq" id="WP_203683071.1">
    <property type="nucleotide sequence ID" value="NZ_BOMW01000052.1"/>
</dbReference>
<keyword evidence="2" id="KW-0812">Transmembrane</keyword>
<evidence type="ECO:0000256" key="4">
    <source>
        <dbReference type="ARBA" id="ARBA00023136"/>
    </source>
</evidence>
<comment type="caution">
    <text evidence="5">The sequence shown here is derived from an EMBL/GenBank/DDBJ whole genome shotgun (WGS) entry which is preliminary data.</text>
</comment>
<keyword evidence="4" id="KW-0472">Membrane</keyword>
<dbReference type="Pfam" id="PF07681">
    <property type="entry name" value="DoxX"/>
    <property type="match status" value="1"/>
</dbReference>
<evidence type="ECO:0008006" key="7">
    <source>
        <dbReference type="Google" id="ProtNLM"/>
    </source>
</evidence>
<comment type="subcellular location">
    <subcellularLocation>
        <location evidence="1">Membrane</location>
        <topology evidence="1">Multi-pass membrane protein</topology>
    </subcellularLocation>
</comment>
<dbReference type="Proteomes" id="UP000629619">
    <property type="component" value="Unassembled WGS sequence"/>
</dbReference>
<protein>
    <recommendedName>
        <fullName evidence="7">Membrane protein YphA (DoxX/SURF4 family)</fullName>
    </recommendedName>
</protein>
<dbReference type="EMBL" id="BOMW01000052">
    <property type="protein sequence ID" value="GIF07679.1"/>
    <property type="molecule type" value="Genomic_DNA"/>
</dbReference>
<evidence type="ECO:0000313" key="6">
    <source>
        <dbReference type="Proteomes" id="UP000629619"/>
    </source>
</evidence>
<dbReference type="InterPro" id="IPR032808">
    <property type="entry name" value="DoxX"/>
</dbReference>
<proteinExistence type="predicted"/>
<reference evidence="5" key="1">
    <citation type="submission" date="2021-01" db="EMBL/GenBank/DDBJ databases">
        <title>Whole genome shotgun sequence of Actinoplanes siamensis NBRC 109076.</title>
        <authorList>
            <person name="Komaki H."/>
            <person name="Tamura T."/>
        </authorList>
    </citation>
    <scope>NUCLEOTIDE SEQUENCE</scope>
    <source>
        <strain evidence="5">NBRC 109076</strain>
    </source>
</reference>
<dbReference type="GO" id="GO:0016020">
    <property type="term" value="C:membrane"/>
    <property type="evidence" value="ECO:0007669"/>
    <property type="project" value="UniProtKB-SubCell"/>
</dbReference>